<dbReference type="Pfam" id="PF00027">
    <property type="entry name" value="cNMP_binding"/>
    <property type="match status" value="1"/>
</dbReference>
<dbReference type="SMART" id="SM00100">
    <property type="entry name" value="cNMP"/>
    <property type="match status" value="1"/>
</dbReference>
<dbReference type="AlphaFoldDB" id="A0A4R3VAL8"/>
<dbReference type="GO" id="GO:0003677">
    <property type="term" value="F:DNA binding"/>
    <property type="evidence" value="ECO:0007669"/>
    <property type="project" value="UniProtKB-KW"/>
</dbReference>
<dbReference type="InterPro" id="IPR000595">
    <property type="entry name" value="cNMP-bd_dom"/>
</dbReference>
<dbReference type="Gene3D" id="2.60.120.10">
    <property type="entry name" value="Jelly Rolls"/>
    <property type="match status" value="1"/>
</dbReference>
<reference evidence="5 6" key="1">
    <citation type="submission" date="2019-03" db="EMBL/GenBank/DDBJ databases">
        <title>Genomic Encyclopedia of Type Strains, Phase IV (KMG-IV): sequencing the most valuable type-strain genomes for metagenomic binning, comparative biology and taxonomic classification.</title>
        <authorList>
            <person name="Goeker M."/>
        </authorList>
    </citation>
    <scope>NUCLEOTIDE SEQUENCE [LARGE SCALE GENOMIC DNA]</scope>
    <source>
        <strain evidence="5 6">DSM 654</strain>
    </source>
</reference>
<keyword evidence="2" id="KW-0238">DNA-binding</keyword>
<dbReference type="PROSITE" id="PS50042">
    <property type="entry name" value="CNMP_BINDING_3"/>
    <property type="match status" value="1"/>
</dbReference>
<dbReference type="SMART" id="SM00419">
    <property type="entry name" value="HTH_CRP"/>
    <property type="match status" value="1"/>
</dbReference>
<dbReference type="SUPFAM" id="SSF46785">
    <property type="entry name" value="Winged helix' DNA-binding domain"/>
    <property type="match status" value="1"/>
</dbReference>
<dbReference type="GO" id="GO:0005829">
    <property type="term" value="C:cytosol"/>
    <property type="evidence" value="ECO:0007669"/>
    <property type="project" value="TreeGrafter"/>
</dbReference>
<dbReference type="InterPro" id="IPR036388">
    <property type="entry name" value="WH-like_DNA-bd_sf"/>
</dbReference>
<keyword evidence="6" id="KW-1185">Reference proteome</keyword>
<keyword evidence="3" id="KW-0804">Transcription</keyword>
<dbReference type="InterPro" id="IPR050397">
    <property type="entry name" value="Env_Response_Regulators"/>
</dbReference>
<dbReference type="RefSeq" id="WP_132570164.1">
    <property type="nucleotide sequence ID" value="NZ_CBCSGL010000001.1"/>
</dbReference>
<dbReference type="InterPro" id="IPR036390">
    <property type="entry name" value="WH_DNA-bd_sf"/>
</dbReference>
<feature type="domain" description="Cyclic nucleotide-binding" evidence="4">
    <location>
        <begin position="17"/>
        <end position="120"/>
    </location>
</feature>
<dbReference type="GO" id="GO:0003700">
    <property type="term" value="F:DNA-binding transcription factor activity"/>
    <property type="evidence" value="ECO:0007669"/>
    <property type="project" value="TreeGrafter"/>
</dbReference>
<name>A0A4R3VAL8_ROSSA</name>
<sequence length="231" mass="24986">MGGGHVDLPEQFSADPWFSRLDAGIRRLLLDAARPVTLEPGAYAFRQGAAADGMLGVVHGMLKASTLRSDGKEAILAVLEAGNWFGETSCVDHEPRRHDVIALLPCTLLHIGQRELDVLLREEGVALALLRLQSMHLRSTFALIEDATLRSTRARVARRLSRLACGDVSPGNTPRRAITATQENLAMMLGITRQTLALELKALAAGGAISVGYGRIEIESAERLSAFEQEP</sequence>
<dbReference type="InterPro" id="IPR014710">
    <property type="entry name" value="RmlC-like_jellyroll"/>
</dbReference>
<evidence type="ECO:0000313" key="6">
    <source>
        <dbReference type="Proteomes" id="UP000295110"/>
    </source>
</evidence>
<dbReference type="Gene3D" id="1.10.10.10">
    <property type="entry name" value="Winged helix-like DNA-binding domain superfamily/Winged helix DNA-binding domain"/>
    <property type="match status" value="1"/>
</dbReference>
<dbReference type="PANTHER" id="PTHR24567">
    <property type="entry name" value="CRP FAMILY TRANSCRIPTIONAL REGULATORY PROTEIN"/>
    <property type="match status" value="1"/>
</dbReference>
<gene>
    <name evidence="5" type="ORF">EV671_100450</name>
</gene>
<evidence type="ECO:0000256" key="2">
    <source>
        <dbReference type="ARBA" id="ARBA00023125"/>
    </source>
</evidence>
<dbReference type="SUPFAM" id="SSF51206">
    <property type="entry name" value="cAMP-binding domain-like"/>
    <property type="match status" value="1"/>
</dbReference>
<organism evidence="5 6">
    <name type="scientific">Roseateles saccharophilus</name>
    <name type="common">Pseudomonas saccharophila</name>
    <dbReference type="NCBI Taxonomy" id="304"/>
    <lineage>
        <taxon>Bacteria</taxon>
        <taxon>Pseudomonadati</taxon>
        <taxon>Pseudomonadota</taxon>
        <taxon>Betaproteobacteria</taxon>
        <taxon>Burkholderiales</taxon>
        <taxon>Sphaerotilaceae</taxon>
        <taxon>Roseateles</taxon>
    </lineage>
</organism>
<dbReference type="Pfam" id="PF13545">
    <property type="entry name" value="HTH_Crp_2"/>
    <property type="match status" value="1"/>
</dbReference>
<dbReference type="Proteomes" id="UP000295110">
    <property type="component" value="Unassembled WGS sequence"/>
</dbReference>
<proteinExistence type="predicted"/>
<protein>
    <submittedName>
        <fullName evidence="5">CRP-like cAMP-binding protein</fullName>
    </submittedName>
</protein>
<comment type="caution">
    <text evidence="5">The sequence shown here is derived from an EMBL/GenBank/DDBJ whole genome shotgun (WGS) entry which is preliminary data.</text>
</comment>
<dbReference type="InterPro" id="IPR018490">
    <property type="entry name" value="cNMP-bd_dom_sf"/>
</dbReference>
<evidence type="ECO:0000259" key="4">
    <source>
        <dbReference type="PROSITE" id="PS50042"/>
    </source>
</evidence>
<dbReference type="EMBL" id="SMBU01000004">
    <property type="protein sequence ID" value="TCV02277.1"/>
    <property type="molecule type" value="Genomic_DNA"/>
</dbReference>
<accession>A0A4R3VAL8</accession>
<dbReference type="InterPro" id="IPR012318">
    <property type="entry name" value="HTH_CRP"/>
</dbReference>
<dbReference type="PANTHER" id="PTHR24567:SF74">
    <property type="entry name" value="HTH-TYPE TRANSCRIPTIONAL REGULATOR ARCR"/>
    <property type="match status" value="1"/>
</dbReference>
<keyword evidence="1" id="KW-0805">Transcription regulation</keyword>
<evidence type="ECO:0000313" key="5">
    <source>
        <dbReference type="EMBL" id="TCV02277.1"/>
    </source>
</evidence>
<evidence type="ECO:0000256" key="3">
    <source>
        <dbReference type="ARBA" id="ARBA00023163"/>
    </source>
</evidence>
<dbReference type="OrthoDB" id="6881322at2"/>
<evidence type="ECO:0000256" key="1">
    <source>
        <dbReference type="ARBA" id="ARBA00023015"/>
    </source>
</evidence>
<dbReference type="CDD" id="cd00038">
    <property type="entry name" value="CAP_ED"/>
    <property type="match status" value="1"/>
</dbReference>